<evidence type="ECO:0000256" key="2">
    <source>
        <dbReference type="SAM" id="MobiDB-lite"/>
    </source>
</evidence>
<dbReference type="GeneID" id="30033895"/>
<dbReference type="KEGG" id="slb:AWJ20_2029"/>
<dbReference type="PANTHER" id="PTHR15243">
    <property type="entry name" value="SERINE/THREONINE-PROTEIN KINASE 19"/>
    <property type="match status" value="1"/>
</dbReference>
<dbReference type="Proteomes" id="UP000189580">
    <property type="component" value="Chromosome b"/>
</dbReference>
<dbReference type="RefSeq" id="XP_018736916.1">
    <property type="nucleotide sequence ID" value="XM_018878954.1"/>
</dbReference>
<evidence type="ECO:0000256" key="1">
    <source>
        <dbReference type="ARBA" id="ARBA00093458"/>
    </source>
</evidence>
<protein>
    <submittedName>
        <fullName evidence="3">Bifunctional purine biosynthesis protein purH</fullName>
    </submittedName>
</protein>
<dbReference type="PANTHER" id="PTHR15243:SF0">
    <property type="entry name" value="SERINE_THREONINE-PROTEIN KINASE 19"/>
    <property type="match status" value="1"/>
</dbReference>
<evidence type="ECO:0000313" key="4">
    <source>
        <dbReference type="Proteomes" id="UP000189580"/>
    </source>
</evidence>
<dbReference type="InterPro" id="IPR018865">
    <property type="entry name" value="STK19-like"/>
</dbReference>
<dbReference type="OrthoDB" id="3980126at2759"/>
<dbReference type="AlphaFoldDB" id="A0A167ETM2"/>
<dbReference type="EMBL" id="CP014503">
    <property type="protein sequence ID" value="ANB14439.1"/>
    <property type="molecule type" value="Genomic_DNA"/>
</dbReference>
<accession>A0A167ETM2</accession>
<gene>
    <name evidence="3" type="ORF">AWJ20_2029</name>
</gene>
<evidence type="ECO:0000313" key="3">
    <source>
        <dbReference type="EMBL" id="ANB14439.1"/>
    </source>
</evidence>
<name>A0A167ETM2_9ASCO</name>
<comment type="similarity">
    <text evidence="1">Belongs to the STK19 family.</text>
</comment>
<reference evidence="3 4" key="1">
    <citation type="submission" date="2016-02" db="EMBL/GenBank/DDBJ databases">
        <title>Complete genome sequence and transcriptome regulation of the pentose utilising yeast Sugiyamaella lignohabitans.</title>
        <authorList>
            <person name="Bellasio M."/>
            <person name="Peymann A."/>
            <person name="Valli M."/>
            <person name="Sipitzky M."/>
            <person name="Graf A."/>
            <person name="Sauer M."/>
            <person name="Marx H."/>
            <person name="Mattanovich D."/>
        </authorList>
    </citation>
    <scope>NUCLEOTIDE SEQUENCE [LARGE SCALE GENOMIC DNA]</scope>
    <source>
        <strain evidence="3 4">CBS 10342</strain>
    </source>
</reference>
<dbReference type="Pfam" id="PF10494">
    <property type="entry name" value="Stk19"/>
    <property type="match status" value="1"/>
</dbReference>
<sequence>MPKPIRLTASKSSRINKPSVGKKPALPLMPSDIAFLKDFDEKKSLRQARSKAQQEKLQDDGPAELEWQLQVSTIPDIVKSMRIVLDRMWAPIPEKGLGREGRGDVYHFRKSIPPLVRTTHLYAIYPDNSTYVDREIRTACEDGTVRRLVVNLVEGSDLLIESTHYYAILDEQVRKYEESLSKSEDEGSKVVTSAIVKALKIFKKLLIKNPTAISLSLSELEDVDLAKLRNNLLSLGFLTLQSGQMDSFVISVPNIGSYLRLVASSRKWIIRNLDKMSWKELLESTLQERWESNKTYWYDFKGCLLEWVLYDCFGGGWCEPFKTPVGRGWKLTGKKG</sequence>
<keyword evidence="4" id="KW-1185">Reference proteome</keyword>
<dbReference type="GO" id="GO:0046579">
    <property type="term" value="P:positive regulation of Ras protein signal transduction"/>
    <property type="evidence" value="ECO:0007669"/>
    <property type="project" value="TreeGrafter"/>
</dbReference>
<feature type="region of interest" description="Disordered" evidence="2">
    <location>
        <begin position="1"/>
        <end position="24"/>
    </location>
</feature>
<organism evidence="3 4">
    <name type="scientific">Sugiyamaella lignohabitans</name>
    <dbReference type="NCBI Taxonomy" id="796027"/>
    <lineage>
        <taxon>Eukaryota</taxon>
        <taxon>Fungi</taxon>
        <taxon>Dikarya</taxon>
        <taxon>Ascomycota</taxon>
        <taxon>Saccharomycotina</taxon>
        <taxon>Dipodascomycetes</taxon>
        <taxon>Dipodascales</taxon>
        <taxon>Trichomonascaceae</taxon>
        <taxon>Sugiyamaella</taxon>
    </lineage>
</organism>
<proteinExistence type="inferred from homology"/>